<evidence type="ECO:0000313" key="1">
    <source>
        <dbReference type="EMBL" id="QHT00302.1"/>
    </source>
</evidence>
<reference evidence="1" key="1">
    <citation type="journal article" date="2020" name="Nature">
        <title>Giant virus diversity and host interactions through global metagenomics.</title>
        <authorList>
            <person name="Schulz F."/>
            <person name="Roux S."/>
            <person name="Paez-Espino D."/>
            <person name="Jungbluth S."/>
            <person name="Walsh D.A."/>
            <person name="Denef V.J."/>
            <person name="McMahon K.D."/>
            <person name="Konstantinidis K.T."/>
            <person name="Eloe-Fadrosh E.A."/>
            <person name="Kyrpides N.C."/>
            <person name="Woyke T."/>
        </authorList>
    </citation>
    <scope>NUCLEOTIDE SEQUENCE</scope>
    <source>
        <strain evidence="1">GVMAG-M-3300020192-26</strain>
    </source>
</reference>
<protein>
    <submittedName>
        <fullName evidence="1">Uncharacterized protein</fullName>
    </submittedName>
</protein>
<sequence length="80" mass="9362">MRKYLIIQCCWQEIALPRDLNITILEHSILLARIVWPDDLNVTILERSISLARICIAGRFERRNIGMFNITGKNLYCSEI</sequence>
<name>A0A6C0C887_9ZZZZ</name>
<dbReference type="EMBL" id="MN739354">
    <property type="protein sequence ID" value="QHT00302.1"/>
    <property type="molecule type" value="Genomic_DNA"/>
</dbReference>
<accession>A0A6C0C887</accession>
<proteinExistence type="predicted"/>
<dbReference type="AlphaFoldDB" id="A0A6C0C887"/>
<organism evidence="1">
    <name type="scientific">viral metagenome</name>
    <dbReference type="NCBI Taxonomy" id="1070528"/>
    <lineage>
        <taxon>unclassified sequences</taxon>
        <taxon>metagenomes</taxon>
        <taxon>organismal metagenomes</taxon>
    </lineage>
</organism>